<dbReference type="SUPFAM" id="SSF53474">
    <property type="entry name" value="alpha/beta-Hydrolases"/>
    <property type="match status" value="1"/>
</dbReference>
<evidence type="ECO:0000256" key="1">
    <source>
        <dbReference type="SAM" id="MobiDB-lite"/>
    </source>
</evidence>
<feature type="compositionally biased region" description="Low complexity" evidence="1">
    <location>
        <begin position="238"/>
        <end position="251"/>
    </location>
</feature>
<feature type="region of interest" description="Disordered" evidence="1">
    <location>
        <begin position="558"/>
        <end position="590"/>
    </location>
</feature>
<evidence type="ECO:0000313" key="3">
    <source>
        <dbReference type="EMBL" id="GIQ83640.1"/>
    </source>
</evidence>
<dbReference type="InterPro" id="IPR007751">
    <property type="entry name" value="DUF676_lipase-like"/>
</dbReference>
<proteinExistence type="predicted"/>
<keyword evidence="4" id="KW-1185">Reference proteome</keyword>
<evidence type="ECO:0000259" key="2">
    <source>
        <dbReference type="Pfam" id="PF05057"/>
    </source>
</evidence>
<dbReference type="Gene3D" id="3.40.50.1820">
    <property type="entry name" value="alpha/beta hydrolase"/>
    <property type="match status" value="1"/>
</dbReference>
<organism evidence="3 4">
    <name type="scientific">Kipferlia bialata</name>
    <dbReference type="NCBI Taxonomy" id="797122"/>
    <lineage>
        <taxon>Eukaryota</taxon>
        <taxon>Metamonada</taxon>
        <taxon>Carpediemonas-like organisms</taxon>
        <taxon>Kipferlia</taxon>
    </lineage>
</organism>
<protein>
    <recommendedName>
        <fullName evidence="2">DUF676 domain-containing protein</fullName>
    </recommendedName>
</protein>
<dbReference type="InterPro" id="IPR029058">
    <property type="entry name" value="AB_hydrolase_fold"/>
</dbReference>
<feature type="region of interest" description="Disordered" evidence="1">
    <location>
        <begin position="235"/>
        <end position="260"/>
    </location>
</feature>
<gene>
    <name evidence="3" type="ORF">KIPB_004991</name>
</gene>
<feature type="region of interest" description="Disordered" evidence="1">
    <location>
        <begin position="610"/>
        <end position="658"/>
    </location>
</feature>
<reference evidence="3 4" key="1">
    <citation type="journal article" date="2018" name="PLoS ONE">
        <title>The draft genome of Kipferlia bialata reveals reductive genome evolution in fornicate parasites.</title>
        <authorList>
            <person name="Tanifuji G."/>
            <person name="Takabayashi S."/>
            <person name="Kume K."/>
            <person name="Takagi M."/>
            <person name="Nakayama T."/>
            <person name="Kamikawa R."/>
            <person name="Inagaki Y."/>
            <person name="Hashimoto T."/>
        </authorList>
    </citation>
    <scope>NUCLEOTIDE SEQUENCE [LARGE SCALE GENOMIC DNA]</scope>
    <source>
        <strain evidence="3">NY0173</strain>
    </source>
</reference>
<accession>A0A9K3GIK8</accession>
<dbReference type="PANTHER" id="PTHR12482">
    <property type="entry name" value="LIPASE ROG1-RELATED-RELATED"/>
    <property type="match status" value="1"/>
</dbReference>
<dbReference type="InterPro" id="IPR044294">
    <property type="entry name" value="Lipase-like"/>
</dbReference>
<sequence length="951" mass="101828">MFGAVGRSEKTNTPVIHLCLGLNSFRNIAISQAGYYYVSARLVAEHGVSTITPLGVGASQQGEYAQGRDPTRFHVKGLPSRVSPIASAYESTPFVVRYAAQLVPICDMFNVRVTTDPQDANPSCLLVLELHSYIPPRGDFSEPPPDRSVFSSVCSSVHRLEQMLVPNASSFVETFDDLHMTDLRMTLLTAPMQFKKVGGRVARSGPSGEDISRLLTRVRSSRGLFEDFQAAQSGLTKPSPLGAASPGARGPASPPPPVAGSVFGLMAQPMALQGRTHDDKVKNHAMERSPELFSSRVLTQCSASPVLRVTYIYLATVNRWANRALKAHGKAGAYQIETHRPSIAEASALPTPSLPGVISQQWQALVNAAQTHPRALCSILLQSRQHSMDGYTERLLHIMPVAVPTKDSPTPMSLDVLCDWFQSVDGGVQWSVDTREALSQTVRDTRMDLARAFSHPPGAARDVNQDVWTQRQLASAWHSVSAIRADALYPEPLTFRTADPNKSTLARVLQMTPTDVYNTVRPSALGCTMQDGEDIVPAPPSPGRADAMCVTSMCRPSSVPQAPTHTEGVTPIPTDGGGAEAGVEAEAEAEAEAGELTLAELGSLAVTDLSSLSGHGLPPNPPKAPSQGTRISSPLARVAAQHNQAPPPSNAHKAPSQGGVGRVAAAMSAARTLTASRSVLFSAAPEPPVQGTKVWVFVHGFQGQSGDMLLVQGLLHAKHCVSPTVQQHLYIVSTANEGKTGDSVIKQGERLIHEIKARVAKIKGPVAEINFIGFSLGNLVVRSCLMHAEMRPYLPLCGTYLSFNGPHLGVLTSGFKGGVVSLFTRFTQQKALKEITLKGNGDVSTTLRLLAAQSHTLSNFRHIVLVGSQGDGIVPIRSALCIPETDAQRGVAAQFLSGIKDVRVTGVHLYYEREELTTNENKVDVAIGKAEHVFVLNDMSTVELCLGVMQS</sequence>
<dbReference type="Proteomes" id="UP000265618">
    <property type="component" value="Unassembled WGS sequence"/>
</dbReference>
<comment type="caution">
    <text evidence="3">The sequence shown here is derived from an EMBL/GenBank/DDBJ whole genome shotgun (WGS) entry which is preliminary data.</text>
</comment>
<dbReference type="AlphaFoldDB" id="A0A9K3GIK8"/>
<evidence type="ECO:0000313" key="4">
    <source>
        <dbReference type="Proteomes" id="UP000265618"/>
    </source>
</evidence>
<dbReference type="EMBL" id="BDIP01001123">
    <property type="protein sequence ID" value="GIQ83640.1"/>
    <property type="molecule type" value="Genomic_DNA"/>
</dbReference>
<name>A0A9K3GIK8_9EUKA</name>
<dbReference type="PANTHER" id="PTHR12482:SF5">
    <property type="entry name" value="DUF676 DOMAIN-CONTAINING PROTEIN"/>
    <property type="match status" value="1"/>
</dbReference>
<dbReference type="Pfam" id="PF05057">
    <property type="entry name" value="DUF676"/>
    <property type="match status" value="1"/>
</dbReference>
<dbReference type="OrthoDB" id="273452at2759"/>
<feature type="domain" description="DUF676" evidence="2">
    <location>
        <begin position="692"/>
        <end position="881"/>
    </location>
</feature>